<comment type="catalytic activity">
    <reaction evidence="14 15">
        <text>coproporphyrinogen III + 2 S-adenosyl-L-methionine = protoporphyrinogen IX + 2 5'-deoxyadenosine + 2 L-methionine + 2 CO2</text>
        <dbReference type="Rhea" id="RHEA:15425"/>
        <dbReference type="ChEBI" id="CHEBI:16526"/>
        <dbReference type="ChEBI" id="CHEBI:17319"/>
        <dbReference type="ChEBI" id="CHEBI:57307"/>
        <dbReference type="ChEBI" id="CHEBI:57309"/>
        <dbReference type="ChEBI" id="CHEBI:57844"/>
        <dbReference type="ChEBI" id="CHEBI:59789"/>
        <dbReference type="EC" id="1.3.98.3"/>
    </reaction>
</comment>
<dbReference type="Proteomes" id="UP000249453">
    <property type="component" value="Unassembled WGS sequence"/>
</dbReference>
<name>A0A364JV25_9HYPH</name>
<dbReference type="NCBIfam" id="TIGR00538">
    <property type="entry name" value="hemN"/>
    <property type="match status" value="1"/>
</dbReference>
<evidence type="ECO:0000256" key="2">
    <source>
        <dbReference type="ARBA" id="ARBA00004785"/>
    </source>
</evidence>
<keyword evidence="20" id="KW-1185">Reference proteome</keyword>
<keyword evidence="8 15" id="KW-0479">Metal-binding</keyword>
<feature type="binding site" evidence="16">
    <location>
        <position position="182"/>
    </location>
    <ligand>
        <name>S-adenosyl-L-methionine</name>
        <dbReference type="ChEBI" id="CHEBI:59789"/>
        <label>2</label>
    </ligand>
</feature>
<dbReference type="GO" id="GO:0004109">
    <property type="term" value="F:coproporphyrinogen oxidase activity"/>
    <property type="evidence" value="ECO:0007669"/>
    <property type="project" value="InterPro"/>
</dbReference>
<dbReference type="GO" id="GO:0046872">
    <property type="term" value="F:metal ion binding"/>
    <property type="evidence" value="ECO:0007669"/>
    <property type="project" value="UniProtKB-KW"/>
</dbReference>
<comment type="caution">
    <text evidence="19">The sequence shown here is derived from an EMBL/GenBank/DDBJ whole genome shotgun (WGS) entry which is preliminary data.</text>
</comment>
<dbReference type="Pfam" id="PF04055">
    <property type="entry name" value="Radical_SAM"/>
    <property type="match status" value="1"/>
</dbReference>
<feature type="binding site" evidence="16">
    <location>
        <position position="110"/>
    </location>
    <ligand>
        <name>S-adenosyl-L-methionine</name>
        <dbReference type="ChEBI" id="CHEBI:59789"/>
        <label>1</label>
    </ligand>
</feature>
<comment type="pathway">
    <text evidence="2 15">Porphyrin-containing compound metabolism; protoporphyrin-IX biosynthesis; protoporphyrinogen-IX from coproporphyrinogen-III (AdoMet route): step 1/1.</text>
</comment>
<feature type="binding site" evidence="16">
    <location>
        <position position="143"/>
    </location>
    <ligand>
        <name>S-adenosyl-L-methionine</name>
        <dbReference type="ChEBI" id="CHEBI:59789"/>
        <label>1</label>
    </ligand>
</feature>
<comment type="function">
    <text evidence="13">Involved in the heme biosynthesis. Catalyzes the anaerobic oxidative decarboxylation of propionate groups of rings A and B of coproporphyrinogen III to yield the vinyl groups in protoporphyrinogen IX.</text>
</comment>
<comment type="similarity">
    <text evidence="3 15">Belongs to the anaerobic coproporphyrinogen-III oxidase family.</text>
</comment>
<evidence type="ECO:0000256" key="10">
    <source>
        <dbReference type="ARBA" id="ARBA00023004"/>
    </source>
</evidence>
<reference evidence="19 20" key="1">
    <citation type="submission" date="2018-06" db="EMBL/GenBank/DDBJ databases">
        <title>Genomic Encyclopedia of Type Strains, Phase IV (KMG-IV): sequencing the most valuable type-strain genomes for metagenomic binning, comparative biology and taxonomic classification.</title>
        <authorList>
            <person name="Goeker M."/>
        </authorList>
    </citation>
    <scope>NUCLEOTIDE SEQUENCE [LARGE SCALE GENOMIC DNA]</scope>
    <source>
        <strain evidence="19 20">DSM 26720</strain>
    </source>
</reference>
<dbReference type="InterPro" id="IPR034505">
    <property type="entry name" value="Coproporphyrinogen-III_oxidase"/>
</dbReference>
<feature type="binding site" evidence="16">
    <location>
        <begin position="111"/>
        <end position="112"/>
    </location>
    <ligand>
        <name>S-adenosyl-L-methionine</name>
        <dbReference type="ChEBI" id="CHEBI:59789"/>
        <label>2</label>
    </ligand>
</feature>
<keyword evidence="10 15" id="KW-0408">Iron</keyword>
<feature type="binding site" evidence="16">
    <location>
        <position position="327"/>
    </location>
    <ligand>
        <name>S-adenosyl-L-methionine</name>
        <dbReference type="ChEBI" id="CHEBI:59789"/>
        <label>1</label>
    </ligand>
</feature>
<evidence type="ECO:0000256" key="8">
    <source>
        <dbReference type="ARBA" id="ARBA00022723"/>
    </source>
</evidence>
<dbReference type="EMBL" id="QLMK01000005">
    <property type="protein sequence ID" value="RAK28966.1"/>
    <property type="molecule type" value="Genomic_DNA"/>
</dbReference>
<protein>
    <recommendedName>
        <fullName evidence="15">Coproporphyrinogen-III oxidase</fullName>
        <ecNumber evidence="15">1.3.98.3</ecNumber>
    </recommendedName>
</protein>
<feature type="domain" description="Radical SAM core" evidence="18">
    <location>
        <begin position="44"/>
        <end position="281"/>
    </location>
</feature>
<dbReference type="Gene3D" id="3.80.30.20">
    <property type="entry name" value="tm_1862 like domain"/>
    <property type="match status" value="1"/>
</dbReference>
<dbReference type="InterPro" id="IPR004558">
    <property type="entry name" value="Coprogen_oxidase_HemN"/>
</dbReference>
<dbReference type="PROSITE" id="PS51918">
    <property type="entry name" value="RADICAL_SAM"/>
    <property type="match status" value="1"/>
</dbReference>
<dbReference type="CDD" id="cd01335">
    <property type="entry name" value="Radical_SAM"/>
    <property type="match status" value="1"/>
</dbReference>
<evidence type="ECO:0000256" key="5">
    <source>
        <dbReference type="ARBA" id="ARBA00022485"/>
    </source>
</evidence>
<organism evidence="19 20">
    <name type="scientific">Falsochrobactrum ovis</name>
    <dbReference type="NCBI Taxonomy" id="1293442"/>
    <lineage>
        <taxon>Bacteria</taxon>
        <taxon>Pseudomonadati</taxon>
        <taxon>Pseudomonadota</taxon>
        <taxon>Alphaproteobacteria</taxon>
        <taxon>Hyphomicrobiales</taxon>
        <taxon>Brucellaceae</taxon>
        <taxon>Falsochrobactrum</taxon>
    </lineage>
</organism>
<dbReference type="GO" id="GO:0051989">
    <property type="term" value="F:coproporphyrinogen dehydrogenase activity"/>
    <property type="evidence" value="ECO:0007669"/>
    <property type="project" value="UniProtKB-EC"/>
</dbReference>
<feature type="binding site" evidence="17">
    <location>
        <position position="66"/>
    </location>
    <ligand>
        <name>[4Fe-4S] cluster</name>
        <dbReference type="ChEBI" id="CHEBI:49883"/>
        <note>4Fe-4S-S-AdoMet</note>
    </ligand>
</feature>
<evidence type="ECO:0000256" key="3">
    <source>
        <dbReference type="ARBA" id="ARBA00005493"/>
    </source>
</evidence>
<sequence length="447" mass="49595">MRAVLDAAIKRYAALAVPRYTSFPTAADFTAVGEEVTRRWLRQIGEEDTLSLYIHVPYCKQICHYCGCHAKMALRDDVVESFVFALLHEIEIVISNLAVRPQIKHLHWGGGTPSILSPEQFTRILSALRRGFDFHPEAEHAIELDPRTVTPALAKILAAMKVNRASLGVQDIDPTVQTAIGRIQPIETVINATKYLRDVGINRLNFDLIYGLPFQTALTLKNTCEQVAALAPDRIACFGYAHLPHRRANQRLINAADLPNAEERFVQAGIVAENFERFGYRPIGIDHFALPHDDLAIAAEDGVLNRNFQGYTTDNCQTLIGLGPSSISQFPGGYTQNISDVKRYSQCLSKGTLATTRGYVMRETDRIRAAIIASLMCNFRVDLNEIAPDREFADEAALLRPLISDGLVEMRDGVITATTAGKPLIRLVAAVFDEFRKENAKGFSMAI</sequence>
<dbReference type="SUPFAM" id="SSF102114">
    <property type="entry name" value="Radical SAM enzymes"/>
    <property type="match status" value="1"/>
</dbReference>
<comment type="subcellular location">
    <subcellularLocation>
        <location evidence="1 15">Cytoplasm</location>
    </subcellularLocation>
</comment>
<dbReference type="PANTHER" id="PTHR13932:SF6">
    <property type="entry name" value="OXYGEN-INDEPENDENT COPROPORPHYRINOGEN III OXIDASE"/>
    <property type="match status" value="1"/>
</dbReference>
<feature type="binding site" evidence="16">
    <location>
        <begin position="65"/>
        <end position="67"/>
    </location>
    <ligand>
        <name>S-adenosyl-L-methionine</name>
        <dbReference type="ChEBI" id="CHEBI:59789"/>
        <label>2</label>
    </ligand>
</feature>
<keyword evidence="11 15" id="KW-0411">Iron-sulfur</keyword>
<keyword evidence="5 15" id="KW-0004">4Fe-4S</keyword>
<evidence type="ECO:0000256" key="11">
    <source>
        <dbReference type="ARBA" id="ARBA00023014"/>
    </source>
</evidence>
<keyword evidence="7 15" id="KW-0949">S-adenosyl-L-methionine</keyword>
<evidence type="ECO:0000259" key="18">
    <source>
        <dbReference type="PROSITE" id="PS51918"/>
    </source>
</evidence>
<evidence type="ECO:0000256" key="15">
    <source>
        <dbReference type="PIRNR" id="PIRNR000167"/>
    </source>
</evidence>
<keyword evidence="9 15" id="KW-0560">Oxidoreductase</keyword>
<feature type="binding site" evidence="16">
    <location>
        <position position="53"/>
    </location>
    <ligand>
        <name>S-adenosyl-L-methionine</name>
        <dbReference type="ChEBI" id="CHEBI:59789"/>
        <label>1</label>
    </ligand>
</feature>
<comment type="cofactor">
    <cofactor evidence="15 17">
        <name>[4Fe-4S] cluster</name>
        <dbReference type="ChEBI" id="CHEBI:49883"/>
    </cofactor>
    <text evidence="15 17">Binds 1 [4Fe-4S] cluster. The cluster is coordinated with 3 cysteines and an exchangeable S-adenosyl-L-methionine.</text>
</comment>
<dbReference type="PIRSF" id="PIRSF000167">
    <property type="entry name" value="HemN"/>
    <property type="match status" value="1"/>
</dbReference>
<feature type="binding site" evidence="16">
    <location>
        <position position="207"/>
    </location>
    <ligand>
        <name>S-adenosyl-L-methionine</name>
        <dbReference type="ChEBI" id="CHEBI:59789"/>
        <label>2</label>
    </ligand>
</feature>
<evidence type="ECO:0000256" key="6">
    <source>
        <dbReference type="ARBA" id="ARBA00022490"/>
    </source>
</evidence>
<evidence type="ECO:0000256" key="4">
    <source>
        <dbReference type="ARBA" id="ARBA00011245"/>
    </source>
</evidence>
<evidence type="ECO:0000313" key="19">
    <source>
        <dbReference type="EMBL" id="RAK28966.1"/>
    </source>
</evidence>
<dbReference type="SFLD" id="SFLDG01065">
    <property type="entry name" value="anaerobic_coproporphyrinogen-I"/>
    <property type="match status" value="1"/>
</dbReference>
<feature type="binding site" evidence="16">
    <location>
        <position position="241"/>
    </location>
    <ligand>
        <name>S-adenosyl-L-methionine</name>
        <dbReference type="ChEBI" id="CHEBI:59789"/>
        <label>2</label>
    </ligand>
</feature>
<accession>A0A364JV25</accession>
<dbReference type="EC" id="1.3.98.3" evidence="15"/>
<gene>
    <name evidence="19" type="ORF">C7374_10514</name>
</gene>
<evidence type="ECO:0000256" key="16">
    <source>
        <dbReference type="PIRSR" id="PIRSR000167-1"/>
    </source>
</evidence>
<dbReference type="UniPathway" id="UPA00251">
    <property type="reaction ID" value="UER00323"/>
</dbReference>
<feature type="binding site" evidence="17">
    <location>
        <position position="63"/>
    </location>
    <ligand>
        <name>[4Fe-4S] cluster</name>
        <dbReference type="ChEBI" id="CHEBI:49883"/>
        <note>4Fe-4S-S-AdoMet</note>
    </ligand>
</feature>
<dbReference type="PANTHER" id="PTHR13932">
    <property type="entry name" value="COPROPORPHYRINIGEN III OXIDASE"/>
    <property type="match status" value="1"/>
</dbReference>
<dbReference type="GO" id="GO:0005737">
    <property type="term" value="C:cytoplasm"/>
    <property type="evidence" value="ECO:0007669"/>
    <property type="project" value="UniProtKB-SubCell"/>
</dbReference>
<evidence type="ECO:0000256" key="17">
    <source>
        <dbReference type="PIRSR" id="PIRSR000167-2"/>
    </source>
</evidence>
<dbReference type="GO" id="GO:0051539">
    <property type="term" value="F:4 iron, 4 sulfur cluster binding"/>
    <property type="evidence" value="ECO:0007669"/>
    <property type="project" value="UniProtKB-KW"/>
</dbReference>
<dbReference type="GO" id="GO:0006782">
    <property type="term" value="P:protoporphyrinogen IX biosynthetic process"/>
    <property type="evidence" value="ECO:0007669"/>
    <property type="project" value="UniProtKB-UniPathway"/>
</dbReference>
<dbReference type="AlphaFoldDB" id="A0A364JV25"/>
<dbReference type="SFLD" id="SFLDS00029">
    <property type="entry name" value="Radical_SAM"/>
    <property type="match status" value="1"/>
</dbReference>
<feature type="binding site" evidence="17">
    <location>
        <position position="59"/>
    </location>
    <ligand>
        <name>[4Fe-4S] cluster</name>
        <dbReference type="ChEBI" id="CHEBI:49883"/>
        <note>4Fe-4S-S-AdoMet</note>
    </ligand>
</feature>
<evidence type="ECO:0000256" key="1">
    <source>
        <dbReference type="ARBA" id="ARBA00004496"/>
    </source>
</evidence>
<proteinExistence type="inferred from homology"/>
<evidence type="ECO:0000256" key="13">
    <source>
        <dbReference type="ARBA" id="ARBA00024295"/>
    </source>
</evidence>
<dbReference type="InterPro" id="IPR007197">
    <property type="entry name" value="rSAM"/>
</dbReference>
<evidence type="ECO:0000256" key="7">
    <source>
        <dbReference type="ARBA" id="ARBA00022691"/>
    </source>
</evidence>
<dbReference type="InterPro" id="IPR023404">
    <property type="entry name" value="rSAM_horseshoe"/>
</dbReference>
<dbReference type="InterPro" id="IPR006638">
    <property type="entry name" value="Elp3/MiaA/NifB-like_rSAM"/>
</dbReference>
<dbReference type="Gene3D" id="1.10.10.920">
    <property type="match status" value="1"/>
</dbReference>
<dbReference type="InterPro" id="IPR058240">
    <property type="entry name" value="rSAM_sf"/>
</dbReference>
<evidence type="ECO:0000256" key="9">
    <source>
        <dbReference type="ARBA" id="ARBA00023002"/>
    </source>
</evidence>
<dbReference type="SMART" id="SM00729">
    <property type="entry name" value="Elp3"/>
    <property type="match status" value="1"/>
</dbReference>
<keyword evidence="6 15" id="KW-0963">Cytoplasm</keyword>
<evidence type="ECO:0000256" key="14">
    <source>
        <dbReference type="ARBA" id="ARBA00048321"/>
    </source>
</evidence>
<keyword evidence="12 15" id="KW-0627">Porphyrin biosynthesis</keyword>
<evidence type="ECO:0000256" key="12">
    <source>
        <dbReference type="ARBA" id="ARBA00023244"/>
    </source>
</evidence>
<evidence type="ECO:0000313" key="20">
    <source>
        <dbReference type="Proteomes" id="UP000249453"/>
    </source>
</evidence>
<comment type="subunit">
    <text evidence="4">Monomer.</text>
</comment>
<feature type="binding site" evidence="16">
    <location>
        <position position="170"/>
    </location>
    <ligand>
        <name>S-adenosyl-L-methionine</name>
        <dbReference type="ChEBI" id="CHEBI:59789"/>
        <label>2</label>
    </ligand>
</feature>